<comment type="caution">
    <text evidence="1">The sequence shown here is derived from an EMBL/GenBank/DDBJ whole genome shotgun (WGS) entry which is preliminary data.</text>
</comment>
<accession>A0A6N7WAS6</accession>
<proteinExistence type="predicted"/>
<keyword evidence="2" id="KW-1185">Reference proteome</keyword>
<dbReference type="Proteomes" id="UP000470875">
    <property type="component" value="Unassembled WGS sequence"/>
</dbReference>
<evidence type="ECO:0000313" key="2">
    <source>
        <dbReference type="Proteomes" id="UP000470875"/>
    </source>
</evidence>
<organism evidence="1 2">
    <name type="scientific">Scrofimicrobium canadense</name>
    <dbReference type="NCBI Taxonomy" id="2652290"/>
    <lineage>
        <taxon>Bacteria</taxon>
        <taxon>Bacillati</taxon>
        <taxon>Actinomycetota</taxon>
        <taxon>Actinomycetes</taxon>
        <taxon>Actinomycetales</taxon>
        <taxon>Actinomycetaceae</taxon>
        <taxon>Scrofimicrobium</taxon>
    </lineage>
</organism>
<dbReference type="EMBL" id="VULO01000015">
    <property type="protein sequence ID" value="MSS85326.1"/>
    <property type="molecule type" value="Genomic_DNA"/>
</dbReference>
<name>A0A6N7WAS6_9ACTO</name>
<gene>
    <name evidence="1" type="ORF">FYJ24_11300</name>
</gene>
<dbReference type="RefSeq" id="WP_154546480.1">
    <property type="nucleotide sequence ID" value="NZ_VULO01000015.1"/>
</dbReference>
<protein>
    <submittedName>
        <fullName evidence="1">Uncharacterized protein</fullName>
    </submittedName>
</protein>
<reference evidence="1 2" key="1">
    <citation type="submission" date="2019-08" db="EMBL/GenBank/DDBJ databases">
        <title>In-depth cultivation of the pig gut microbiome towards novel bacterial diversity and tailored functional studies.</title>
        <authorList>
            <person name="Wylensek D."/>
            <person name="Hitch T.C.A."/>
            <person name="Clavel T."/>
        </authorList>
    </citation>
    <scope>NUCLEOTIDE SEQUENCE [LARGE SCALE GENOMIC DNA]</scope>
    <source>
        <strain evidence="1 2">WB03_NA08</strain>
    </source>
</reference>
<dbReference type="AlphaFoldDB" id="A0A6N7WAS6"/>
<sequence>MATWKGKLKMIDEKAALNGVKEALGEVTVEDVAIAFPVGTTRGQAGGSLVGDAGGAALGAVAQLSGAAFAGSTVGGGGLGMLIAQRRMEKTEPAASIVLALTAQDLYLLGRHNIGPLASFHNLEVIHQIPRSSVSIDLSPAGFTQHLSITDEEDGTQYLYEVKPLGSGIKQLIADLGQ</sequence>
<evidence type="ECO:0000313" key="1">
    <source>
        <dbReference type="EMBL" id="MSS85326.1"/>
    </source>
</evidence>